<accession>A0A154L234</accession>
<dbReference type="GO" id="GO:0043190">
    <property type="term" value="C:ATP-binding cassette (ABC) transporter complex"/>
    <property type="evidence" value="ECO:0007669"/>
    <property type="project" value="InterPro"/>
</dbReference>
<organism evidence="3 4">
    <name type="scientific">Thalassospira lucentensis</name>
    <dbReference type="NCBI Taxonomy" id="168935"/>
    <lineage>
        <taxon>Bacteria</taxon>
        <taxon>Pseudomonadati</taxon>
        <taxon>Pseudomonadota</taxon>
        <taxon>Alphaproteobacteria</taxon>
        <taxon>Rhodospirillales</taxon>
        <taxon>Thalassospiraceae</taxon>
        <taxon>Thalassospira</taxon>
    </lineage>
</organism>
<dbReference type="NCBIfam" id="TIGR03414">
    <property type="entry name" value="ABC_choline_bnd"/>
    <property type="match status" value="1"/>
</dbReference>
<reference evidence="3 4" key="1">
    <citation type="submission" date="2015-12" db="EMBL/GenBank/DDBJ databases">
        <title>Genome sequence of Thalassospira lucentensis MCCC 1A02072.</title>
        <authorList>
            <person name="Lu L."/>
            <person name="Lai Q."/>
            <person name="Shao Z."/>
            <person name="Qian P."/>
        </authorList>
    </citation>
    <scope>NUCLEOTIDE SEQUENCE [LARGE SCALE GENOMIC DNA]</scope>
    <source>
        <strain evidence="3 4">MCCC 1A02072</strain>
    </source>
</reference>
<dbReference type="GO" id="GO:0022857">
    <property type="term" value="F:transmembrane transporter activity"/>
    <property type="evidence" value="ECO:0007669"/>
    <property type="project" value="InterPro"/>
</dbReference>
<dbReference type="GO" id="GO:0015871">
    <property type="term" value="P:choline transport"/>
    <property type="evidence" value="ECO:0007669"/>
    <property type="project" value="InterPro"/>
</dbReference>
<dbReference type="Proteomes" id="UP000076335">
    <property type="component" value="Unassembled WGS sequence"/>
</dbReference>
<dbReference type="Gene3D" id="3.40.190.100">
    <property type="entry name" value="Glycine betaine-binding periplasmic protein, domain 2"/>
    <property type="match status" value="1"/>
</dbReference>
<evidence type="ECO:0000256" key="1">
    <source>
        <dbReference type="SAM" id="SignalP"/>
    </source>
</evidence>
<dbReference type="EMBL" id="LPVY01000024">
    <property type="protein sequence ID" value="KZB60992.1"/>
    <property type="molecule type" value="Genomic_DNA"/>
</dbReference>
<protein>
    <submittedName>
        <fullName evidence="3">Glycine/betaine ABC transporter substrate-binding protein</fullName>
    </submittedName>
</protein>
<sequence>MKKTGLLGMMAIGVALAGFGQTTPASAADAACDTVVFSDPQWTDITSTNALTGVVLEALGYQQKVETISVPVTFEMLGAGEVDVFQGNWMPAQQKFVDAANEKGGIENLGVNLKGAKFTLAVPEYVAAAGIKSFADLGAHGEEFDHKIYGIEPGAPANQLIQKMIDSGDFGLEGWELVESSEQAMLAQAKRLERGEDWIVFLAWAPHPMNNQFDLTYLEGGDDYFGPNYGGADVYTLVRGDFAKACPNVGKLLDNVSFTLDMENTMMGMIINDGMAPNDAATKLLKEDPSVLDAWLEGVTTKDGGDGLAAVKDALGV</sequence>
<dbReference type="InterPro" id="IPR007210">
    <property type="entry name" value="ABC_Gly_betaine_transp_sub-bd"/>
</dbReference>
<comment type="caution">
    <text evidence="3">The sequence shown here is derived from an EMBL/GenBank/DDBJ whole genome shotgun (WGS) entry which is preliminary data.</text>
</comment>
<dbReference type="InterPro" id="IPR017783">
    <property type="entry name" value="ABC_choline_sub-bd"/>
</dbReference>
<dbReference type="GO" id="GO:0033265">
    <property type="term" value="F:choline binding"/>
    <property type="evidence" value="ECO:0007669"/>
    <property type="project" value="InterPro"/>
</dbReference>
<dbReference type="Pfam" id="PF04069">
    <property type="entry name" value="OpuAC"/>
    <property type="match status" value="1"/>
</dbReference>
<dbReference type="AlphaFoldDB" id="A0A154L234"/>
<evidence type="ECO:0000313" key="3">
    <source>
        <dbReference type="EMBL" id="KZB60992.1"/>
    </source>
</evidence>
<feature type="domain" description="ABC-type glycine betaine transport system substrate-binding" evidence="2">
    <location>
        <begin position="33"/>
        <end position="287"/>
    </location>
</feature>
<evidence type="ECO:0000259" key="2">
    <source>
        <dbReference type="Pfam" id="PF04069"/>
    </source>
</evidence>
<feature type="signal peptide" evidence="1">
    <location>
        <begin position="1"/>
        <end position="27"/>
    </location>
</feature>
<evidence type="ECO:0000313" key="4">
    <source>
        <dbReference type="Proteomes" id="UP000076335"/>
    </source>
</evidence>
<dbReference type="Gene3D" id="3.40.190.10">
    <property type="entry name" value="Periplasmic binding protein-like II"/>
    <property type="match status" value="1"/>
</dbReference>
<proteinExistence type="predicted"/>
<dbReference type="SUPFAM" id="SSF53850">
    <property type="entry name" value="Periplasmic binding protein-like II"/>
    <property type="match status" value="1"/>
</dbReference>
<dbReference type="GO" id="GO:0042597">
    <property type="term" value="C:periplasmic space"/>
    <property type="evidence" value="ECO:0007669"/>
    <property type="project" value="InterPro"/>
</dbReference>
<name>A0A154L234_9PROT</name>
<dbReference type="RefSeq" id="WP_062953264.1">
    <property type="nucleotide sequence ID" value="NZ_LPVY01000024.1"/>
</dbReference>
<dbReference type="CDD" id="cd13640">
    <property type="entry name" value="PBP2_ChoX"/>
    <property type="match status" value="1"/>
</dbReference>
<feature type="chain" id="PRO_5007596892" evidence="1">
    <location>
        <begin position="28"/>
        <end position="317"/>
    </location>
</feature>
<gene>
    <name evidence="3" type="ORF">AUP42_06805</name>
</gene>
<keyword evidence="1" id="KW-0732">Signal</keyword>